<evidence type="ECO:0008006" key="5">
    <source>
        <dbReference type="Google" id="ProtNLM"/>
    </source>
</evidence>
<proteinExistence type="predicted"/>
<protein>
    <recommendedName>
        <fullName evidence="5">Transposase (Putative), gypsy type</fullName>
    </recommendedName>
</protein>
<evidence type="ECO:0000313" key="4">
    <source>
        <dbReference type="Proteomes" id="UP001054252"/>
    </source>
</evidence>
<keyword evidence="4" id="KW-1185">Reference proteome</keyword>
<name>A0AAV5IVE6_9ROSI</name>
<feature type="coiled-coil region" evidence="1">
    <location>
        <begin position="452"/>
        <end position="528"/>
    </location>
</feature>
<reference evidence="3 4" key="1">
    <citation type="journal article" date="2021" name="Commun. Biol.">
        <title>The genome of Shorea leprosula (Dipterocarpaceae) highlights the ecological relevance of drought in aseasonal tropical rainforests.</title>
        <authorList>
            <person name="Ng K.K.S."/>
            <person name="Kobayashi M.J."/>
            <person name="Fawcett J.A."/>
            <person name="Hatakeyama M."/>
            <person name="Paape T."/>
            <person name="Ng C.H."/>
            <person name="Ang C.C."/>
            <person name="Tnah L.H."/>
            <person name="Lee C.T."/>
            <person name="Nishiyama T."/>
            <person name="Sese J."/>
            <person name="O'Brien M.J."/>
            <person name="Copetti D."/>
            <person name="Mohd Noor M.I."/>
            <person name="Ong R.C."/>
            <person name="Putra M."/>
            <person name="Sireger I.Z."/>
            <person name="Indrioko S."/>
            <person name="Kosugi Y."/>
            <person name="Izuno A."/>
            <person name="Isagi Y."/>
            <person name="Lee S.L."/>
            <person name="Shimizu K.K."/>
        </authorList>
    </citation>
    <scope>NUCLEOTIDE SEQUENCE [LARGE SCALE GENOMIC DNA]</scope>
    <source>
        <strain evidence="3">214</strain>
    </source>
</reference>
<feature type="region of interest" description="Disordered" evidence="2">
    <location>
        <begin position="611"/>
        <end position="634"/>
    </location>
</feature>
<dbReference type="PANTHER" id="PTHR31099">
    <property type="entry name" value="OS06G0165300 PROTEIN"/>
    <property type="match status" value="1"/>
</dbReference>
<feature type="compositionally biased region" description="Basic and acidic residues" evidence="2">
    <location>
        <begin position="348"/>
        <end position="366"/>
    </location>
</feature>
<sequence length="634" mass="71137">MSSEETLSVGGCEGEQELSLTSGSKVESSRSERSGGVGGEVVEVGVPPNVLEVDSDRAKFYNEEEEVVSEVVGYESMWRRRSDLSHLVEQYAIPGHVLLRPVGERERVCSAPRDHWMPVYGHYLIARLRFPLPELLVALGLTQLVPNAVRLILEFLVYCRTRGVVPTVNIFKYFFLIKGGSNKERGWFYFTPRVAGGGGRNLLSAGPSSIKGWKDKFFFVDDTKWEKSEVEVTELSRWKRKKPNPNQYSLSSGEREEVERLERRGEDLLDIMHFSSPAMLEAAEVYGPSSMTREEMNRLMSKRKTVALPEKRSKALAAPSVGEMVLGGTSRSGSEGSARAEVGPSSDQGRKRAEEAAAQKRKRVEEVQQPQTDALIEFVPRPPPVQIDPSLREVGVVGHGKGKESPVPRQKSSFYESTSKTAAKRFIRSTFPEVDLNRARHQVEEHGGSGVVRHALEERNNLVDKYDKLNLQKQSAEQNFNDLTSELEKVREELVFAKAATDAEVEKRRIAEEELAKARGELAEVQRRTEPEVHNLVEKHVSEFVNSETFLEIVDLFRMPTLAGVEEDGESRTAEFRPDITLSWEQDEAGRTVLPPRLEYEFVAVDEETEAPATAEVGETAAEQEVDQQHVVID</sequence>
<keyword evidence="1" id="KW-0175">Coiled coil</keyword>
<comment type="caution">
    <text evidence="3">The sequence shown here is derived from an EMBL/GenBank/DDBJ whole genome shotgun (WGS) entry which is preliminary data.</text>
</comment>
<accession>A0AAV5IVE6</accession>
<dbReference type="AlphaFoldDB" id="A0AAV5IVE6"/>
<organism evidence="3 4">
    <name type="scientific">Rubroshorea leprosula</name>
    <dbReference type="NCBI Taxonomy" id="152421"/>
    <lineage>
        <taxon>Eukaryota</taxon>
        <taxon>Viridiplantae</taxon>
        <taxon>Streptophyta</taxon>
        <taxon>Embryophyta</taxon>
        <taxon>Tracheophyta</taxon>
        <taxon>Spermatophyta</taxon>
        <taxon>Magnoliopsida</taxon>
        <taxon>eudicotyledons</taxon>
        <taxon>Gunneridae</taxon>
        <taxon>Pentapetalae</taxon>
        <taxon>rosids</taxon>
        <taxon>malvids</taxon>
        <taxon>Malvales</taxon>
        <taxon>Dipterocarpaceae</taxon>
        <taxon>Rubroshorea</taxon>
    </lineage>
</organism>
<feature type="region of interest" description="Disordered" evidence="2">
    <location>
        <begin position="1"/>
        <end position="41"/>
    </location>
</feature>
<gene>
    <name evidence="3" type="ORF">SLEP1_g15003</name>
</gene>
<evidence type="ECO:0000256" key="1">
    <source>
        <dbReference type="SAM" id="Coils"/>
    </source>
</evidence>
<dbReference type="EMBL" id="BPVZ01000019">
    <property type="protein sequence ID" value="GKV02581.1"/>
    <property type="molecule type" value="Genomic_DNA"/>
</dbReference>
<dbReference type="Proteomes" id="UP001054252">
    <property type="component" value="Unassembled WGS sequence"/>
</dbReference>
<evidence type="ECO:0000256" key="2">
    <source>
        <dbReference type="SAM" id="MobiDB-lite"/>
    </source>
</evidence>
<dbReference type="PANTHER" id="PTHR31099:SF42">
    <property type="entry name" value="AMINOTRANSFERASE-LIKE PLANT MOBILE DOMAIN-CONTAINING PROTEIN"/>
    <property type="match status" value="1"/>
</dbReference>
<feature type="region of interest" description="Disordered" evidence="2">
    <location>
        <begin position="319"/>
        <end position="369"/>
    </location>
</feature>
<evidence type="ECO:0000313" key="3">
    <source>
        <dbReference type="EMBL" id="GKV02581.1"/>
    </source>
</evidence>